<comment type="catalytic activity">
    <reaction evidence="4">
        <text>dCTP + H2O + H(+) = dUTP + NH4(+)</text>
        <dbReference type="Rhea" id="RHEA:22680"/>
        <dbReference type="ChEBI" id="CHEBI:15377"/>
        <dbReference type="ChEBI" id="CHEBI:15378"/>
        <dbReference type="ChEBI" id="CHEBI:28938"/>
        <dbReference type="ChEBI" id="CHEBI:61481"/>
        <dbReference type="ChEBI" id="CHEBI:61555"/>
        <dbReference type="EC" id="3.5.4.13"/>
    </reaction>
</comment>
<dbReference type="FunFam" id="2.70.40.10:FF:000005">
    <property type="entry name" value="dCTP deaminase, dUMP-forming"/>
    <property type="match status" value="1"/>
</dbReference>
<dbReference type="HAMAP" id="MF_00146">
    <property type="entry name" value="dCTP_deaminase"/>
    <property type="match status" value="1"/>
</dbReference>
<dbReference type="CDD" id="cd07557">
    <property type="entry name" value="trimeric_dUTPase"/>
    <property type="match status" value="1"/>
</dbReference>
<dbReference type="GO" id="GO:0006229">
    <property type="term" value="P:dUTP biosynthetic process"/>
    <property type="evidence" value="ECO:0007669"/>
    <property type="project" value="UniProtKB-UniRule"/>
</dbReference>
<comment type="subunit">
    <text evidence="4">Homotrimer.</text>
</comment>
<gene>
    <name evidence="4" type="primary">dcd</name>
    <name evidence="5" type="ORF">A3A63_00745</name>
</gene>
<dbReference type="EMBL" id="MFJX01000014">
    <property type="protein sequence ID" value="OGG31343.1"/>
    <property type="molecule type" value="Genomic_DNA"/>
</dbReference>
<name>A0A1F6B3G4_9BACT</name>
<dbReference type="Pfam" id="PF22769">
    <property type="entry name" value="DCD"/>
    <property type="match status" value="1"/>
</dbReference>
<evidence type="ECO:0000256" key="1">
    <source>
        <dbReference type="ARBA" id="ARBA00022741"/>
    </source>
</evidence>
<dbReference type="GO" id="GO:0006226">
    <property type="term" value="P:dUMP biosynthetic process"/>
    <property type="evidence" value="ECO:0007669"/>
    <property type="project" value="UniProtKB-UniPathway"/>
</dbReference>
<evidence type="ECO:0000313" key="5">
    <source>
        <dbReference type="EMBL" id="OGG31343.1"/>
    </source>
</evidence>
<comment type="caution">
    <text evidence="5">The sequence shown here is derived from an EMBL/GenBank/DDBJ whole genome shotgun (WGS) entry which is preliminary data.</text>
</comment>
<comment type="function">
    <text evidence="4">Catalyzes the deamination of dCTP to dUTP.</text>
</comment>
<evidence type="ECO:0000256" key="3">
    <source>
        <dbReference type="ARBA" id="ARBA00023080"/>
    </source>
</evidence>
<dbReference type="UniPathway" id="UPA00610">
    <property type="reaction ID" value="UER00665"/>
</dbReference>
<reference evidence="5 6" key="1">
    <citation type="journal article" date="2016" name="Nat. Commun.">
        <title>Thousands of microbial genomes shed light on interconnected biogeochemical processes in an aquifer system.</title>
        <authorList>
            <person name="Anantharaman K."/>
            <person name="Brown C.T."/>
            <person name="Hug L.A."/>
            <person name="Sharon I."/>
            <person name="Castelle C.J."/>
            <person name="Probst A.J."/>
            <person name="Thomas B.C."/>
            <person name="Singh A."/>
            <person name="Wilkins M.J."/>
            <person name="Karaoz U."/>
            <person name="Brodie E.L."/>
            <person name="Williams K.H."/>
            <person name="Hubbard S.S."/>
            <person name="Banfield J.F."/>
        </authorList>
    </citation>
    <scope>NUCLEOTIDE SEQUENCE [LARGE SCALE GENOMIC DNA]</scope>
</reference>
<evidence type="ECO:0000256" key="2">
    <source>
        <dbReference type="ARBA" id="ARBA00022801"/>
    </source>
</evidence>
<proteinExistence type="inferred from homology"/>
<dbReference type="EC" id="3.5.4.13" evidence="4"/>
<dbReference type="SUPFAM" id="SSF51283">
    <property type="entry name" value="dUTPase-like"/>
    <property type="match status" value="1"/>
</dbReference>
<feature type="binding site" evidence="4">
    <location>
        <begin position="131"/>
        <end position="133"/>
    </location>
    <ligand>
        <name>dCTP</name>
        <dbReference type="ChEBI" id="CHEBI:61481"/>
    </ligand>
</feature>
<dbReference type="Proteomes" id="UP000176450">
    <property type="component" value="Unassembled WGS sequence"/>
</dbReference>
<feature type="binding site" evidence="4">
    <location>
        <position position="166"/>
    </location>
    <ligand>
        <name>dCTP</name>
        <dbReference type="ChEBI" id="CHEBI:61481"/>
    </ligand>
</feature>
<accession>A0A1F6B3G4</accession>
<dbReference type="GO" id="GO:0015949">
    <property type="term" value="P:nucleobase-containing small molecule interconversion"/>
    <property type="evidence" value="ECO:0007669"/>
    <property type="project" value="TreeGrafter"/>
</dbReference>
<dbReference type="GO" id="GO:0000166">
    <property type="term" value="F:nucleotide binding"/>
    <property type="evidence" value="ECO:0007669"/>
    <property type="project" value="UniProtKB-KW"/>
</dbReference>
<comment type="caution">
    <text evidence="4">Lacks conserved residue(s) required for the propagation of feature annotation.</text>
</comment>
<feature type="binding site" evidence="4">
    <location>
        <position position="177"/>
    </location>
    <ligand>
        <name>dCTP</name>
        <dbReference type="ChEBI" id="CHEBI:61481"/>
    </ligand>
</feature>
<feature type="binding site" evidence="4">
    <location>
        <begin position="105"/>
        <end position="110"/>
    </location>
    <ligand>
        <name>dCTP</name>
        <dbReference type="ChEBI" id="CHEBI:61481"/>
    </ligand>
</feature>
<dbReference type="AlphaFoldDB" id="A0A1F6B3G4"/>
<feature type="active site" description="Proton donor/acceptor" evidence="4">
    <location>
        <position position="133"/>
    </location>
</feature>
<evidence type="ECO:0000313" key="6">
    <source>
        <dbReference type="Proteomes" id="UP000176450"/>
    </source>
</evidence>
<comment type="similarity">
    <text evidence="4">Belongs to the dCTP deaminase family.</text>
</comment>
<dbReference type="InterPro" id="IPR011962">
    <property type="entry name" value="dCTP_deaminase"/>
</dbReference>
<dbReference type="PANTHER" id="PTHR42680:SF3">
    <property type="entry name" value="DCTP DEAMINASE"/>
    <property type="match status" value="1"/>
</dbReference>
<sequence length="194" mass="21632">MILSDRDIKNALKTGHIIIRPKPDLAVQLGSCMLDLQLGNVYRVFNHSKTPYLDPRNPQTLVDVTTEIRIQDGEAFTLHPGEFILAVTKEYIEMPDDLTGRLEGRSSIGRMGVVVHSTAANIECGFRGNITLELANMGRIPVMLYPGMRICSLSFEQLTSPAEVPYYKKKSAKYAGQKTPESSKIAQEKIYDSD</sequence>
<organism evidence="5 6">
    <name type="scientific">Candidatus Gottesmanbacteria bacterium RIFCSPLOWO2_01_FULL_46_9</name>
    <dbReference type="NCBI Taxonomy" id="1798394"/>
    <lineage>
        <taxon>Bacteria</taxon>
        <taxon>Candidatus Gottesmaniibacteriota</taxon>
    </lineage>
</organism>
<dbReference type="NCBIfam" id="TIGR02274">
    <property type="entry name" value="dCTP_deam"/>
    <property type="match status" value="1"/>
</dbReference>
<comment type="pathway">
    <text evidence="4">Pyrimidine metabolism; dUMP biosynthesis; dUMP from dCTP (dUTP route): step 1/2.</text>
</comment>
<keyword evidence="1 4" id="KW-0547">Nucleotide-binding</keyword>
<evidence type="ECO:0000256" key="4">
    <source>
        <dbReference type="HAMAP-Rule" id="MF_00146"/>
    </source>
</evidence>
<keyword evidence="2 4" id="KW-0378">Hydrolase</keyword>
<dbReference type="InterPro" id="IPR033704">
    <property type="entry name" value="dUTPase_trimeric"/>
</dbReference>
<protein>
    <recommendedName>
        <fullName evidence="4">dCTP deaminase</fullName>
        <ecNumber evidence="4">3.5.4.13</ecNumber>
    </recommendedName>
    <alternativeName>
        <fullName evidence="4">Deoxycytidine triphosphate deaminase</fullName>
    </alternativeName>
</protein>
<dbReference type="GO" id="GO:0008829">
    <property type="term" value="F:dCTP deaminase activity"/>
    <property type="evidence" value="ECO:0007669"/>
    <property type="project" value="UniProtKB-UniRule"/>
</dbReference>
<dbReference type="Gene3D" id="2.70.40.10">
    <property type="match status" value="1"/>
</dbReference>
<feature type="binding site" evidence="4">
    <location>
        <position position="173"/>
    </location>
    <ligand>
        <name>dCTP</name>
        <dbReference type="ChEBI" id="CHEBI:61481"/>
    </ligand>
</feature>
<dbReference type="PANTHER" id="PTHR42680">
    <property type="entry name" value="DCTP DEAMINASE"/>
    <property type="match status" value="1"/>
</dbReference>
<keyword evidence="3 4" id="KW-0546">Nucleotide metabolism</keyword>
<dbReference type="InterPro" id="IPR036157">
    <property type="entry name" value="dUTPase-like_sf"/>
</dbReference>